<proteinExistence type="inferred from homology"/>
<reference evidence="4 5" key="1">
    <citation type="submission" date="2024-01" db="EMBL/GenBank/DDBJ databases">
        <title>Uliginosibacterium soil sp. nov.</title>
        <authorList>
            <person name="Lv Y."/>
        </authorList>
    </citation>
    <scope>NUCLEOTIDE SEQUENCE [LARGE SCALE GENOMIC DNA]</scope>
    <source>
        <strain evidence="4 5">H3</strain>
    </source>
</reference>
<keyword evidence="2 4" id="KW-0560">Oxidoreductase</keyword>
<dbReference type="PRINTS" id="PR00081">
    <property type="entry name" value="GDHRDH"/>
</dbReference>
<evidence type="ECO:0000313" key="4">
    <source>
        <dbReference type="EMBL" id="MEC5385263.1"/>
    </source>
</evidence>
<name>A0ABU6K009_9RHOO</name>
<dbReference type="CDD" id="cd05233">
    <property type="entry name" value="SDR_c"/>
    <property type="match status" value="1"/>
</dbReference>
<protein>
    <submittedName>
        <fullName evidence="4">3-oxoacyl-ACP reductase family protein</fullName>
        <ecNumber evidence="4">1.1.1.-</ecNumber>
    </submittedName>
</protein>
<dbReference type="GO" id="GO:0016491">
    <property type="term" value="F:oxidoreductase activity"/>
    <property type="evidence" value="ECO:0007669"/>
    <property type="project" value="UniProtKB-KW"/>
</dbReference>
<keyword evidence="5" id="KW-1185">Reference proteome</keyword>
<dbReference type="RefSeq" id="WP_327598222.1">
    <property type="nucleotide sequence ID" value="NZ_JAYXHS010000001.1"/>
</dbReference>
<organism evidence="4 5">
    <name type="scientific">Uliginosibacterium silvisoli</name>
    <dbReference type="NCBI Taxonomy" id="3114758"/>
    <lineage>
        <taxon>Bacteria</taxon>
        <taxon>Pseudomonadati</taxon>
        <taxon>Pseudomonadota</taxon>
        <taxon>Betaproteobacteria</taxon>
        <taxon>Rhodocyclales</taxon>
        <taxon>Zoogloeaceae</taxon>
        <taxon>Uliginosibacterium</taxon>
    </lineage>
</organism>
<evidence type="ECO:0000313" key="5">
    <source>
        <dbReference type="Proteomes" id="UP001331561"/>
    </source>
</evidence>
<dbReference type="EC" id="1.1.1.-" evidence="4"/>
<dbReference type="SMART" id="SM00822">
    <property type="entry name" value="PKS_KR"/>
    <property type="match status" value="1"/>
</dbReference>
<gene>
    <name evidence="4" type="ORF">VVD49_05985</name>
</gene>
<dbReference type="Proteomes" id="UP001331561">
    <property type="component" value="Unassembled WGS sequence"/>
</dbReference>
<comment type="similarity">
    <text evidence="1">Belongs to the short-chain dehydrogenases/reductases (SDR) family.</text>
</comment>
<evidence type="ECO:0000256" key="1">
    <source>
        <dbReference type="ARBA" id="ARBA00006484"/>
    </source>
</evidence>
<dbReference type="EMBL" id="JAYXHS010000001">
    <property type="protein sequence ID" value="MEC5385263.1"/>
    <property type="molecule type" value="Genomic_DNA"/>
</dbReference>
<feature type="domain" description="Ketoreductase" evidence="3">
    <location>
        <begin position="15"/>
        <end position="194"/>
    </location>
</feature>
<dbReference type="Gene3D" id="3.40.50.720">
    <property type="entry name" value="NAD(P)-binding Rossmann-like Domain"/>
    <property type="match status" value="1"/>
</dbReference>
<evidence type="ECO:0000256" key="2">
    <source>
        <dbReference type="ARBA" id="ARBA00023002"/>
    </source>
</evidence>
<comment type="caution">
    <text evidence="4">The sequence shown here is derived from an EMBL/GenBank/DDBJ whole genome shotgun (WGS) entry which is preliminary data.</text>
</comment>
<dbReference type="SUPFAM" id="SSF51735">
    <property type="entry name" value="NAD(P)-binding Rossmann-fold domains"/>
    <property type="match status" value="1"/>
</dbReference>
<dbReference type="PANTHER" id="PTHR43639">
    <property type="entry name" value="OXIDOREDUCTASE, SHORT-CHAIN DEHYDROGENASE/REDUCTASE FAMILY (AFU_ORTHOLOGUE AFUA_5G02870)"/>
    <property type="match status" value="1"/>
</dbReference>
<dbReference type="InterPro" id="IPR057326">
    <property type="entry name" value="KR_dom"/>
</dbReference>
<sequence length="254" mass="26079">MSNTTQNTGNSLNGKVAFVQGGSRGIGAAIVRRLAAEGAAVAFTYVSSPEKAQQLASDIEVSGGRALGIQADSADPVAVRAAINRAAEKFGRIDVLVNNAGVLAIAPLDEFKLEDFDRTLAVNVRSVFVATQEAAKHMQDGGRVINIGSTNADRMPFAGGGVYAMSKSAIVGLTKGLARDLGPRGITVNNVQPGPVDTDMNPDAGDFAATIKGFMALPRYGKTEEIASFVAYLAGPEAGYITGASLTVDGGFGA</sequence>
<dbReference type="PRINTS" id="PR00080">
    <property type="entry name" value="SDRFAMILY"/>
</dbReference>
<evidence type="ECO:0000259" key="3">
    <source>
        <dbReference type="SMART" id="SM00822"/>
    </source>
</evidence>
<accession>A0ABU6K009</accession>
<dbReference type="InterPro" id="IPR002347">
    <property type="entry name" value="SDR_fam"/>
</dbReference>
<dbReference type="PANTHER" id="PTHR43639:SF1">
    <property type="entry name" value="SHORT-CHAIN DEHYDROGENASE_REDUCTASE FAMILY PROTEIN"/>
    <property type="match status" value="1"/>
</dbReference>
<dbReference type="InterPro" id="IPR036291">
    <property type="entry name" value="NAD(P)-bd_dom_sf"/>
</dbReference>
<dbReference type="Pfam" id="PF13561">
    <property type="entry name" value="adh_short_C2"/>
    <property type="match status" value="1"/>
</dbReference>